<reference evidence="3 4" key="1">
    <citation type="submission" date="2020-05" db="EMBL/GenBank/DDBJ databases">
        <authorList>
            <person name="Kim M.K."/>
        </authorList>
    </citation>
    <scope>NUCLEOTIDE SEQUENCE [LARGE SCALE GENOMIC DNA]</scope>
    <source>
        <strain evidence="3 4">BT25</strain>
    </source>
</reference>
<dbReference type="Pfam" id="PF04230">
    <property type="entry name" value="PS_pyruv_trans"/>
    <property type="match status" value="1"/>
</dbReference>
<dbReference type="EMBL" id="JABUMX010000001">
    <property type="protein sequence ID" value="NTS30906.1"/>
    <property type="molecule type" value="Genomic_DNA"/>
</dbReference>
<dbReference type="InterPro" id="IPR007345">
    <property type="entry name" value="Polysacch_pyruvyl_Trfase"/>
</dbReference>
<dbReference type="PANTHER" id="PTHR36836:SF1">
    <property type="entry name" value="COLANIC ACID BIOSYNTHESIS PROTEIN WCAK"/>
    <property type="match status" value="1"/>
</dbReference>
<evidence type="ECO:0000313" key="4">
    <source>
        <dbReference type="Proteomes" id="UP000550508"/>
    </source>
</evidence>
<proteinExistence type="predicted"/>
<evidence type="ECO:0000256" key="1">
    <source>
        <dbReference type="SAM" id="Coils"/>
    </source>
</evidence>
<evidence type="ECO:0000259" key="2">
    <source>
        <dbReference type="Pfam" id="PF04230"/>
    </source>
</evidence>
<feature type="domain" description="Polysaccharide pyruvyl transferase" evidence="2">
    <location>
        <begin position="13"/>
        <end position="330"/>
    </location>
</feature>
<dbReference type="RefSeq" id="WP_174207819.1">
    <property type="nucleotide sequence ID" value="NZ_JABUMX010000001.1"/>
</dbReference>
<dbReference type="GO" id="GO:0016740">
    <property type="term" value="F:transferase activity"/>
    <property type="evidence" value="ECO:0007669"/>
    <property type="project" value="UniProtKB-KW"/>
</dbReference>
<gene>
    <name evidence="3" type="ORF">HQ945_06545</name>
</gene>
<accession>A0A849VNB5</accession>
<dbReference type="Proteomes" id="UP000550508">
    <property type="component" value="Unassembled WGS sequence"/>
</dbReference>
<keyword evidence="4" id="KW-1185">Reference proteome</keyword>
<feature type="coiled-coil region" evidence="1">
    <location>
        <begin position="355"/>
        <end position="389"/>
    </location>
</feature>
<keyword evidence="3" id="KW-0808">Transferase</keyword>
<keyword evidence="1" id="KW-0175">Coiled coil</keyword>
<protein>
    <submittedName>
        <fullName evidence="3">Polysaccharide pyruvyl transferase family protein</fullName>
    </submittedName>
</protein>
<comment type="caution">
    <text evidence="3">The sequence shown here is derived from an EMBL/GenBank/DDBJ whole genome shotgun (WGS) entry which is preliminary data.</text>
</comment>
<evidence type="ECO:0000313" key="3">
    <source>
        <dbReference type="EMBL" id="NTS30906.1"/>
    </source>
</evidence>
<name>A0A849VNB5_9HYPH</name>
<sequence>MKIGLLGQFGSGNTGNDGSLEAMLDFLRASKQEATLLCVCSNPAAVTERYKVDAISIGGVKLEGNWSNRLNRLLADFPRRLGSLYAVIRGLRGVSVLIIPGTGILDDFQETAFGWPFVVFRWCLAARLQNARIAFVSIGAGPIENPLSRWFLKSAARMAQYRSYRDDFSLEYMKGIGLDVTPDLRYPDIAFRLPLPASVPAKDTARTTVGVGVMDYHGWKKANADNAEGERIHNNYIAKLTKYICWLIDEGHNARLLTGDLRDGRAVKQLMKSISSTRPDIPMERIAVGHGGSLHELMSEIAQTDIVVVSRYHNVVCALKSGRPTISLSYNLKNDYLLSQFRQAHYCQHIETFDVEKLKQQTNQVLGNMDAVKQEIAGVNRSLQEKLAEQEAVLLHRVIAG</sequence>
<organism evidence="3 4">
    <name type="scientific">Phyllobacterium pellucidum</name>
    <dbReference type="NCBI Taxonomy" id="2740464"/>
    <lineage>
        <taxon>Bacteria</taxon>
        <taxon>Pseudomonadati</taxon>
        <taxon>Pseudomonadota</taxon>
        <taxon>Alphaproteobacteria</taxon>
        <taxon>Hyphomicrobiales</taxon>
        <taxon>Phyllobacteriaceae</taxon>
        <taxon>Phyllobacterium</taxon>
    </lineage>
</organism>
<dbReference type="PANTHER" id="PTHR36836">
    <property type="entry name" value="COLANIC ACID BIOSYNTHESIS PROTEIN WCAK"/>
    <property type="match status" value="1"/>
</dbReference>
<dbReference type="AlphaFoldDB" id="A0A849VNB5"/>